<dbReference type="PANTHER" id="PTHR11328:SF24">
    <property type="entry name" value="MAJOR FACILITATOR SUPERFAMILY (MFS) PROFILE DOMAIN-CONTAINING PROTEIN"/>
    <property type="match status" value="1"/>
</dbReference>
<feature type="transmembrane region" description="Helical" evidence="2">
    <location>
        <begin position="150"/>
        <end position="170"/>
    </location>
</feature>
<comment type="caution">
    <text evidence="3">The sequence shown here is derived from an EMBL/GenBank/DDBJ whole genome shotgun (WGS) entry which is preliminary data.</text>
</comment>
<proteinExistence type="inferred from homology"/>
<feature type="transmembrane region" description="Helical" evidence="2">
    <location>
        <begin position="182"/>
        <end position="202"/>
    </location>
</feature>
<dbReference type="RefSeq" id="WP_184012384.1">
    <property type="nucleotide sequence ID" value="NZ_JACIJS010000007.1"/>
</dbReference>
<sequence>MTQKTEAQTAEITMRRAIRLGLPAVLLAIPGTTVALYLPKYFGLDMGLGLAVVGLVFAMARVVDILLDPVMGHLSDRTRSRFGPRVPWMLAALGPLLIASFLLTHPPAPVGLIYLSAAILLHYVSWTMLDIPFASIALETGRTATERVRLSSGVALCQLIGVLLVALVPTVLGLTTSDAVPLIPWMLGLMMVLLVPIFLPIAPRAHTAPPKAEGLLRAYRAVLRRAPIRRIVFAFVLSMGANAFVSAQIVLYVEFRVLAEVGAAPFFLIGFLASGLALPLVLWGAKRLGRKRTWQISLWIAILALLCIGTGAMIPFTIGMILFGASLAADAVIPNALLADEITTAQKDNAAPLAGRVRACKNASQKMTTFGPMLIGLPLLDWAGVDPGGTGTAFTQPALVVSVIVIPLMLKLGTLWASTRIIESR</sequence>
<comment type="similarity">
    <text evidence="1">Belongs to the sodium:galactoside symporter (TC 2.A.2) family.</text>
</comment>
<evidence type="ECO:0000313" key="4">
    <source>
        <dbReference type="Proteomes" id="UP000553766"/>
    </source>
</evidence>
<keyword evidence="2" id="KW-0812">Transmembrane</keyword>
<feature type="transmembrane region" description="Helical" evidence="2">
    <location>
        <begin position="44"/>
        <end position="67"/>
    </location>
</feature>
<gene>
    <name evidence="3" type="ORF">FHS89_002647</name>
</gene>
<dbReference type="GO" id="GO:0015293">
    <property type="term" value="F:symporter activity"/>
    <property type="evidence" value="ECO:0007669"/>
    <property type="project" value="InterPro"/>
</dbReference>
<dbReference type="Pfam" id="PF13347">
    <property type="entry name" value="MFS_2"/>
    <property type="match status" value="1"/>
</dbReference>
<evidence type="ECO:0000313" key="3">
    <source>
        <dbReference type="EMBL" id="MBB5516616.1"/>
    </source>
</evidence>
<keyword evidence="2" id="KW-0472">Membrane</keyword>
<feature type="transmembrane region" description="Helical" evidence="2">
    <location>
        <begin position="231"/>
        <end position="251"/>
    </location>
</feature>
<dbReference type="AlphaFoldDB" id="A0A840X482"/>
<dbReference type="SUPFAM" id="SSF103473">
    <property type="entry name" value="MFS general substrate transporter"/>
    <property type="match status" value="1"/>
</dbReference>
<feature type="transmembrane region" description="Helical" evidence="2">
    <location>
        <begin position="88"/>
        <end position="106"/>
    </location>
</feature>
<feature type="transmembrane region" description="Helical" evidence="2">
    <location>
        <begin position="20"/>
        <end position="38"/>
    </location>
</feature>
<dbReference type="GO" id="GO:0008643">
    <property type="term" value="P:carbohydrate transport"/>
    <property type="evidence" value="ECO:0007669"/>
    <property type="project" value="InterPro"/>
</dbReference>
<accession>A0A840X482</accession>
<dbReference type="Proteomes" id="UP000553766">
    <property type="component" value="Unassembled WGS sequence"/>
</dbReference>
<organism evidence="3 4">
    <name type="scientific">Rubricella aquisinus</name>
    <dbReference type="NCBI Taxonomy" id="2028108"/>
    <lineage>
        <taxon>Bacteria</taxon>
        <taxon>Pseudomonadati</taxon>
        <taxon>Pseudomonadota</taxon>
        <taxon>Alphaproteobacteria</taxon>
        <taxon>Rhodobacterales</taxon>
        <taxon>Paracoccaceae</taxon>
        <taxon>Rubricella</taxon>
    </lineage>
</organism>
<dbReference type="InterPro" id="IPR036259">
    <property type="entry name" value="MFS_trans_sf"/>
</dbReference>
<feature type="transmembrane region" description="Helical" evidence="2">
    <location>
        <begin position="112"/>
        <end position="138"/>
    </location>
</feature>
<feature type="transmembrane region" description="Helical" evidence="2">
    <location>
        <begin position="263"/>
        <end position="284"/>
    </location>
</feature>
<name>A0A840X482_9RHOB</name>
<reference evidence="3 4" key="1">
    <citation type="submission" date="2020-08" db="EMBL/GenBank/DDBJ databases">
        <title>Genomic Encyclopedia of Type Strains, Phase IV (KMG-IV): sequencing the most valuable type-strain genomes for metagenomic binning, comparative biology and taxonomic classification.</title>
        <authorList>
            <person name="Goeker M."/>
        </authorList>
    </citation>
    <scope>NUCLEOTIDE SEQUENCE [LARGE SCALE GENOMIC DNA]</scope>
    <source>
        <strain evidence="3 4">DSM 103377</strain>
    </source>
</reference>
<feature type="transmembrane region" description="Helical" evidence="2">
    <location>
        <begin position="296"/>
        <end position="329"/>
    </location>
</feature>
<evidence type="ECO:0000256" key="2">
    <source>
        <dbReference type="SAM" id="Phobius"/>
    </source>
</evidence>
<protein>
    <submittedName>
        <fullName evidence="3">Na+/melibiose symporter-like transporter</fullName>
    </submittedName>
</protein>
<dbReference type="PANTHER" id="PTHR11328">
    <property type="entry name" value="MAJOR FACILITATOR SUPERFAMILY DOMAIN-CONTAINING PROTEIN"/>
    <property type="match status" value="1"/>
</dbReference>
<dbReference type="EMBL" id="JACIJS010000007">
    <property type="protein sequence ID" value="MBB5516616.1"/>
    <property type="molecule type" value="Genomic_DNA"/>
</dbReference>
<keyword evidence="2" id="KW-1133">Transmembrane helix</keyword>
<dbReference type="InterPro" id="IPR039672">
    <property type="entry name" value="MFS_2"/>
</dbReference>
<dbReference type="GO" id="GO:0005886">
    <property type="term" value="C:plasma membrane"/>
    <property type="evidence" value="ECO:0007669"/>
    <property type="project" value="TreeGrafter"/>
</dbReference>
<feature type="transmembrane region" description="Helical" evidence="2">
    <location>
        <begin position="398"/>
        <end position="417"/>
    </location>
</feature>
<evidence type="ECO:0000256" key="1">
    <source>
        <dbReference type="ARBA" id="ARBA00009617"/>
    </source>
</evidence>
<keyword evidence="4" id="KW-1185">Reference proteome</keyword>
<dbReference type="Gene3D" id="1.20.1250.20">
    <property type="entry name" value="MFS general substrate transporter like domains"/>
    <property type="match status" value="1"/>
</dbReference>